<dbReference type="Gene3D" id="3.40.710.10">
    <property type="entry name" value="DD-peptidase/beta-lactamase superfamily"/>
    <property type="match status" value="1"/>
</dbReference>
<dbReference type="AlphaFoldDB" id="A0A3M2WIY9"/>
<dbReference type="InterPro" id="IPR050491">
    <property type="entry name" value="AmpC-like"/>
</dbReference>
<dbReference type="PANTHER" id="PTHR46825">
    <property type="entry name" value="D-ALANYL-D-ALANINE-CARBOXYPEPTIDASE/ENDOPEPTIDASE AMPH"/>
    <property type="match status" value="1"/>
</dbReference>
<dbReference type="Proteomes" id="UP000277952">
    <property type="component" value="Unassembled WGS sequence"/>
</dbReference>
<dbReference type="SUPFAM" id="SSF56601">
    <property type="entry name" value="beta-lactamase/transpeptidase-like"/>
    <property type="match status" value="1"/>
</dbReference>
<dbReference type="Pfam" id="PF00144">
    <property type="entry name" value="Beta-lactamase"/>
    <property type="match status" value="1"/>
</dbReference>
<protein>
    <submittedName>
        <fullName evidence="2">Beta-lactamase</fullName>
    </submittedName>
</protein>
<organism evidence="2 3">
    <name type="scientific">Pseudomonas amygdali pv. morsprunorum</name>
    <dbReference type="NCBI Taxonomy" id="129138"/>
    <lineage>
        <taxon>Bacteria</taxon>
        <taxon>Pseudomonadati</taxon>
        <taxon>Pseudomonadota</taxon>
        <taxon>Gammaproteobacteria</taxon>
        <taxon>Pseudomonadales</taxon>
        <taxon>Pseudomonadaceae</taxon>
        <taxon>Pseudomonas</taxon>
        <taxon>Pseudomonas amygdali</taxon>
    </lineage>
</organism>
<dbReference type="InterPro" id="IPR001466">
    <property type="entry name" value="Beta-lactam-related"/>
</dbReference>
<dbReference type="PANTHER" id="PTHR46825:SF7">
    <property type="entry name" value="D-ALANYL-D-ALANINE CARBOXYPEPTIDASE"/>
    <property type="match status" value="1"/>
</dbReference>
<reference evidence="2 3" key="1">
    <citation type="submission" date="2018-08" db="EMBL/GenBank/DDBJ databases">
        <title>Recombination of ecologically and evolutionarily significant loci maintains genetic cohesion in the Pseudomonas syringae species complex.</title>
        <authorList>
            <person name="Dillon M."/>
            <person name="Thakur S."/>
            <person name="Almeida R.N.D."/>
            <person name="Weir B.S."/>
            <person name="Guttman D.S."/>
        </authorList>
    </citation>
    <scope>NUCLEOTIDE SEQUENCE [LARGE SCALE GENOMIC DNA]</scope>
    <source>
        <strain evidence="2 3">19322</strain>
    </source>
</reference>
<name>A0A3M2WIY9_PSEA0</name>
<proteinExistence type="predicted"/>
<accession>A0A3M2WIY9</accession>
<comment type="caution">
    <text evidence="2">The sequence shown here is derived from an EMBL/GenBank/DDBJ whole genome shotgun (WGS) entry which is preliminary data.</text>
</comment>
<evidence type="ECO:0000259" key="1">
    <source>
        <dbReference type="Pfam" id="PF00144"/>
    </source>
</evidence>
<dbReference type="EMBL" id="RBNS01000217">
    <property type="protein sequence ID" value="RML51507.1"/>
    <property type="molecule type" value="Genomic_DNA"/>
</dbReference>
<evidence type="ECO:0000313" key="2">
    <source>
        <dbReference type="EMBL" id="RML51507.1"/>
    </source>
</evidence>
<sequence length="324" mass="34774">MMPCIAGHGHTHANVIFPTGCPHMLCSTILNGQHLPTEQSDVVVPWWSFTKSVLATAALSLVRDGLIQLDDPVKEGPFTLRQLLKHQAGLADYSELPEYHAAVAEGHIPWPAAEMMQRLDATRLRYAPGTAWRYSNVGYLLVARLIERVTGLSLEDALARRVLLPLGVTQVRFAKTRKDLAEVYPANLSSYHPGWVYHGLLVGPLSESSMLLDRLLTGQLLPSTLLQEMQDAIVLGGPIPGRPWAAPGYGLGLMIGGTNGGLTLAGHTGTGPGGVIAVFHCSNGHNVATCSVFDEHGDEGQVEAKVLEQLLIAVGAPRQLGDAR</sequence>
<feature type="domain" description="Beta-lactamase-related" evidence="1">
    <location>
        <begin position="41"/>
        <end position="280"/>
    </location>
</feature>
<gene>
    <name evidence="2" type="ORF">ALQ94_05391</name>
</gene>
<dbReference type="InterPro" id="IPR012338">
    <property type="entry name" value="Beta-lactam/transpept-like"/>
</dbReference>
<evidence type="ECO:0000313" key="3">
    <source>
        <dbReference type="Proteomes" id="UP000277952"/>
    </source>
</evidence>